<feature type="region of interest" description="Disordered" evidence="1">
    <location>
        <begin position="515"/>
        <end position="539"/>
    </location>
</feature>
<evidence type="ECO:0000313" key="2">
    <source>
        <dbReference type="EMBL" id="RXW13340.1"/>
    </source>
</evidence>
<gene>
    <name evidence="2" type="ORF">EST38_g12512</name>
</gene>
<proteinExistence type="predicted"/>
<keyword evidence="3" id="KW-1185">Reference proteome</keyword>
<organism evidence="2 3">
    <name type="scientific">Candolleomyces aberdarensis</name>
    <dbReference type="NCBI Taxonomy" id="2316362"/>
    <lineage>
        <taxon>Eukaryota</taxon>
        <taxon>Fungi</taxon>
        <taxon>Dikarya</taxon>
        <taxon>Basidiomycota</taxon>
        <taxon>Agaricomycotina</taxon>
        <taxon>Agaricomycetes</taxon>
        <taxon>Agaricomycetidae</taxon>
        <taxon>Agaricales</taxon>
        <taxon>Agaricineae</taxon>
        <taxon>Psathyrellaceae</taxon>
        <taxon>Candolleomyces</taxon>
    </lineage>
</organism>
<evidence type="ECO:0000313" key="3">
    <source>
        <dbReference type="Proteomes" id="UP000290288"/>
    </source>
</evidence>
<accession>A0A4Q2D288</accession>
<dbReference type="EMBL" id="SDEE01000945">
    <property type="protein sequence ID" value="RXW13340.1"/>
    <property type="molecule type" value="Genomic_DNA"/>
</dbReference>
<feature type="region of interest" description="Disordered" evidence="1">
    <location>
        <begin position="67"/>
        <end position="132"/>
    </location>
</feature>
<dbReference type="Proteomes" id="UP000290288">
    <property type="component" value="Unassembled WGS sequence"/>
</dbReference>
<reference evidence="2 3" key="1">
    <citation type="submission" date="2019-01" db="EMBL/GenBank/DDBJ databases">
        <title>Draft genome sequence of Psathyrella aberdarensis IHI B618.</title>
        <authorList>
            <person name="Buettner E."/>
            <person name="Kellner H."/>
        </authorList>
    </citation>
    <scope>NUCLEOTIDE SEQUENCE [LARGE SCALE GENOMIC DNA]</scope>
    <source>
        <strain evidence="2 3">IHI B618</strain>
    </source>
</reference>
<comment type="caution">
    <text evidence="2">The sequence shown here is derived from an EMBL/GenBank/DDBJ whole genome shotgun (WGS) entry which is preliminary data.</text>
</comment>
<feature type="compositionally biased region" description="Acidic residues" evidence="1">
    <location>
        <begin position="519"/>
        <end position="539"/>
    </location>
</feature>
<protein>
    <submittedName>
        <fullName evidence="2">Uncharacterized protein</fullName>
    </submittedName>
</protein>
<sequence length="572" mass="63552">MKYSAAKALCSWVGHILNQKSWPLEEIVKPPNRYQILDDLDTTLPKILPRRSLVPATQQIYLNFISPKKNKGKEADHSEKAGSSSKPKPRARGKAADQRPVTPSAGEETGGSQKCPLPDSPPRKGSKKDTSTKPVCKLFILLPLFSVDRPHHFLQLARKRPCQEAPPSPSRGHSRRNPVSEAEFNLPPLPKPRRRAAAVPSDHKYEEAGEEEEEEGSVAPKNEEEAHEERMSEDEEEAFFTHPPCQTRLRSTVGPPKGKDKAPRASRKAKKERSPSPIPFSQRNIDSALPPNQRVLTDCTLLFYKGLMPSSVFTTHPKASRLLSSRPDDSPVLRLPCLSKACLLDPKGCVPSKKNSKKCVVRQESREACNWLSDPTSLDSQLCGFWDYAQGPNNASFVNSVYRDMREHWETYRTFKAMADREATHFENSHRFLAQYMHGLAANKDPLAKTLLNRDDIAKLLQEFPGASNEELAQVPSLATYLNFPPPPGVQANLPDSQVFLEPSFNDMPIDEAVQRAAEEEEVDEDAVGSEGNPEDDPACELLCRGAQLLATFDQHKGAGPSRLKPATTPSS</sequence>
<dbReference type="OrthoDB" id="10487439at2759"/>
<feature type="region of interest" description="Disordered" evidence="1">
    <location>
        <begin position="160"/>
        <end position="291"/>
    </location>
</feature>
<name>A0A4Q2D288_9AGAR</name>
<feature type="compositionally biased region" description="Basic and acidic residues" evidence="1">
    <location>
        <begin position="221"/>
        <end position="230"/>
    </location>
</feature>
<evidence type="ECO:0000256" key="1">
    <source>
        <dbReference type="SAM" id="MobiDB-lite"/>
    </source>
</evidence>
<dbReference type="AlphaFoldDB" id="A0A4Q2D288"/>